<accession>A0A5S5DVR9</accession>
<dbReference type="Gene3D" id="1.25.40.10">
    <property type="entry name" value="Tetratricopeptide repeat domain"/>
    <property type="match status" value="2"/>
</dbReference>
<dbReference type="SUPFAM" id="SSF55874">
    <property type="entry name" value="ATPase domain of HSP90 chaperone/DNA topoisomerase II/histidine kinase"/>
    <property type="match status" value="1"/>
</dbReference>
<dbReference type="Gene3D" id="3.30.565.10">
    <property type="entry name" value="Histidine kinase-like ATPase, C-terminal domain"/>
    <property type="match status" value="1"/>
</dbReference>
<dbReference type="InterPro" id="IPR010559">
    <property type="entry name" value="Sig_transdc_His_kin_internal"/>
</dbReference>
<proteinExistence type="predicted"/>
<feature type="repeat" description="TPR" evidence="1">
    <location>
        <begin position="76"/>
        <end position="109"/>
    </location>
</feature>
<dbReference type="SUPFAM" id="SSF48452">
    <property type="entry name" value="TPR-like"/>
    <property type="match status" value="2"/>
</dbReference>
<keyword evidence="2" id="KW-0472">Membrane</keyword>
<dbReference type="GO" id="GO:0000155">
    <property type="term" value="F:phosphorelay sensor kinase activity"/>
    <property type="evidence" value="ECO:0007669"/>
    <property type="project" value="InterPro"/>
</dbReference>
<keyword evidence="1" id="KW-0802">TPR repeat</keyword>
<dbReference type="InterPro" id="IPR050640">
    <property type="entry name" value="Bact_2-comp_sensor_kinase"/>
</dbReference>
<sequence length="641" mass="74218">MTFNLPLYLFVFLFSFITLQKKDKSNDSDFIIKILKDKPKDYFSLDSYLSKKGLSLKEAEDFYEQCNAVGYKIGEVYALNSLGKHYRNNSDYKTALKYHQKALAICKENNFIDPQILCLNLIGVIYRRQDDIRNALDYHQSALSLAKRIKNPTLENKKSISVSENSIGNIYITLRQYNLALQQFNKSLEFQEELNNKRGLAINFQNIGNAQEHLNLFDEALASYNKSLMYNKEINSTLGEIICKNSICSTLIKKGDYQQALKIIEEIYPIAVNLNDQYYVSQTLSNLGWARLKVEDYENAKNNLIEALEISEKYNVKHIQIEVPFRLAELFEKTNNSEKAYIFYKKGIEEEKKTLGQRNIVYVNNLIAKHDLQSKINEINNLENITKIKTLQLARNRNILIITLVSIALLSVALYSVYRQRLLKNDQRILLLEQQALQTQMNPHFIFNALNSIKLYIINNEQKNAVYYLNKFSKLIRNILDVSKVKEVSLREELNTMNLYMSIENIRFSNEIKYIERIHPYLNTDTIKLPPLVLQPFLENAIWHGLSSKEGEKEIILEAEKVSKNLIVISITDNGIGRDAALNIKKRKSLKRKSIGIDLTIERMKTFCNDFSGEFSLNYQDLIDEKGNSAGTKVSLQIPLY</sequence>
<protein>
    <submittedName>
        <fullName evidence="4">Tetratricopeptide repeat protein</fullName>
    </submittedName>
</protein>
<feature type="transmembrane region" description="Helical" evidence="2">
    <location>
        <begin position="399"/>
        <end position="418"/>
    </location>
</feature>
<dbReference type="PANTHER" id="PTHR34220:SF7">
    <property type="entry name" value="SENSOR HISTIDINE KINASE YPDA"/>
    <property type="match status" value="1"/>
</dbReference>
<dbReference type="Proteomes" id="UP000323136">
    <property type="component" value="Unassembled WGS sequence"/>
</dbReference>
<dbReference type="Pfam" id="PF06580">
    <property type="entry name" value="His_kinase"/>
    <property type="match status" value="1"/>
</dbReference>
<dbReference type="InterPro" id="IPR019734">
    <property type="entry name" value="TPR_rpt"/>
</dbReference>
<dbReference type="Pfam" id="PF13424">
    <property type="entry name" value="TPR_12"/>
    <property type="match status" value="3"/>
</dbReference>
<dbReference type="OrthoDB" id="6190788at2"/>
<evidence type="ECO:0000313" key="4">
    <source>
        <dbReference type="EMBL" id="TYP99951.1"/>
    </source>
</evidence>
<gene>
    <name evidence="4" type="ORF">C7447_101559</name>
</gene>
<dbReference type="PANTHER" id="PTHR34220">
    <property type="entry name" value="SENSOR HISTIDINE KINASE YPDA"/>
    <property type="match status" value="1"/>
</dbReference>
<dbReference type="AlphaFoldDB" id="A0A5S5DVR9"/>
<feature type="repeat" description="TPR" evidence="1">
    <location>
        <begin position="161"/>
        <end position="194"/>
    </location>
</feature>
<dbReference type="GO" id="GO:0016020">
    <property type="term" value="C:membrane"/>
    <property type="evidence" value="ECO:0007669"/>
    <property type="project" value="InterPro"/>
</dbReference>
<feature type="repeat" description="TPR" evidence="1">
    <location>
        <begin position="281"/>
        <end position="314"/>
    </location>
</feature>
<reference evidence="4 5" key="1">
    <citation type="submission" date="2019-07" db="EMBL/GenBank/DDBJ databases">
        <title>Genomic Encyclopedia of Type Strains, Phase IV (KMG-IV): sequencing the most valuable type-strain genomes for metagenomic binning, comparative biology and taxonomic classification.</title>
        <authorList>
            <person name="Goeker M."/>
        </authorList>
    </citation>
    <scope>NUCLEOTIDE SEQUENCE [LARGE SCALE GENOMIC DNA]</scope>
    <source>
        <strain evidence="4 5">DSM 18961</strain>
    </source>
</reference>
<comment type="caution">
    <text evidence="4">The sequence shown here is derived from an EMBL/GenBank/DDBJ whole genome shotgun (WGS) entry which is preliminary data.</text>
</comment>
<feature type="domain" description="Signal transduction histidine kinase internal region" evidence="3">
    <location>
        <begin position="433"/>
        <end position="511"/>
    </location>
</feature>
<name>A0A5S5DVR9_9FLAO</name>
<organism evidence="4 5">
    <name type="scientific">Tenacibaculum adriaticum</name>
    <dbReference type="NCBI Taxonomy" id="413713"/>
    <lineage>
        <taxon>Bacteria</taxon>
        <taxon>Pseudomonadati</taxon>
        <taxon>Bacteroidota</taxon>
        <taxon>Flavobacteriia</taxon>
        <taxon>Flavobacteriales</taxon>
        <taxon>Flavobacteriaceae</taxon>
        <taxon>Tenacibaculum</taxon>
    </lineage>
</organism>
<evidence type="ECO:0000256" key="1">
    <source>
        <dbReference type="PROSITE-ProRule" id="PRU00339"/>
    </source>
</evidence>
<dbReference type="EMBL" id="VNIA01000001">
    <property type="protein sequence ID" value="TYP99951.1"/>
    <property type="molecule type" value="Genomic_DNA"/>
</dbReference>
<evidence type="ECO:0000313" key="5">
    <source>
        <dbReference type="Proteomes" id="UP000323136"/>
    </source>
</evidence>
<evidence type="ECO:0000256" key="2">
    <source>
        <dbReference type="SAM" id="Phobius"/>
    </source>
</evidence>
<dbReference type="InterPro" id="IPR011990">
    <property type="entry name" value="TPR-like_helical_dom_sf"/>
</dbReference>
<keyword evidence="5" id="KW-1185">Reference proteome</keyword>
<keyword evidence="2" id="KW-0812">Transmembrane</keyword>
<dbReference type="RefSeq" id="WP_148868646.1">
    <property type="nucleotide sequence ID" value="NZ_VNIA01000001.1"/>
</dbReference>
<dbReference type="PROSITE" id="PS50005">
    <property type="entry name" value="TPR"/>
    <property type="match status" value="3"/>
</dbReference>
<dbReference type="InterPro" id="IPR036890">
    <property type="entry name" value="HATPase_C_sf"/>
</dbReference>
<keyword evidence="2" id="KW-1133">Transmembrane helix</keyword>
<evidence type="ECO:0000259" key="3">
    <source>
        <dbReference type="Pfam" id="PF06580"/>
    </source>
</evidence>
<dbReference type="SMART" id="SM00028">
    <property type="entry name" value="TPR"/>
    <property type="match status" value="6"/>
</dbReference>